<keyword evidence="4 5" id="KW-0963">Cytoplasm</keyword>
<dbReference type="PANTHER" id="PTHR33602">
    <property type="entry name" value="REGULATORY PROTEIN RECX FAMILY PROTEIN"/>
    <property type="match status" value="1"/>
</dbReference>
<evidence type="ECO:0000256" key="1">
    <source>
        <dbReference type="ARBA" id="ARBA00004496"/>
    </source>
</evidence>
<dbReference type="Gene3D" id="1.10.10.10">
    <property type="entry name" value="Winged helix-like DNA-binding domain superfamily/Winged helix DNA-binding domain"/>
    <property type="match status" value="3"/>
</dbReference>
<dbReference type="EMBL" id="JAGSPJ010000006">
    <property type="protein sequence ID" value="MBR7801147.1"/>
    <property type="molecule type" value="Genomic_DNA"/>
</dbReference>
<evidence type="ECO:0000259" key="7">
    <source>
        <dbReference type="Pfam" id="PF21981"/>
    </source>
</evidence>
<dbReference type="PANTHER" id="PTHR33602:SF1">
    <property type="entry name" value="REGULATORY PROTEIN RECX FAMILY PROTEIN"/>
    <property type="match status" value="1"/>
</dbReference>
<dbReference type="GO" id="GO:0005737">
    <property type="term" value="C:cytoplasm"/>
    <property type="evidence" value="ECO:0007669"/>
    <property type="project" value="UniProtKB-SubCell"/>
</dbReference>
<evidence type="ECO:0000256" key="2">
    <source>
        <dbReference type="ARBA" id="ARBA00009695"/>
    </source>
</evidence>
<evidence type="ECO:0000313" key="10">
    <source>
        <dbReference type="Proteomes" id="UP000678545"/>
    </source>
</evidence>
<dbReference type="Pfam" id="PF02631">
    <property type="entry name" value="RecX_HTH2"/>
    <property type="match status" value="1"/>
</dbReference>
<feature type="domain" description="RecX second three-helical" evidence="6">
    <location>
        <begin position="53"/>
        <end position="87"/>
    </location>
</feature>
<keyword evidence="10" id="KW-1185">Reference proteome</keyword>
<dbReference type="GO" id="GO:0006282">
    <property type="term" value="P:regulation of DNA repair"/>
    <property type="evidence" value="ECO:0007669"/>
    <property type="project" value="UniProtKB-UniRule"/>
</dbReference>
<evidence type="ECO:0000259" key="6">
    <source>
        <dbReference type="Pfam" id="PF02631"/>
    </source>
</evidence>
<dbReference type="NCBIfam" id="NF001055">
    <property type="entry name" value="PRK00117.2-5"/>
    <property type="match status" value="1"/>
</dbReference>
<comment type="caution">
    <text evidence="9">The sequence shown here is derived from an EMBL/GenBank/DDBJ whole genome shotgun (WGS) entry which is preliminary data.</text>
</comment>
<evidence type="ECO:0000256" key="4">
    <source>
        <dbReference type="ARBA" id="ARBA00022490"/>
    </source>
</evidence>
<evidence type="ECO:0000259" key="8">
    <source>
        <dbReference type="Pfam" id="PF21982"/>
    </source>
</evidence>
<dbReference type="InterPro" id="IPR053926">
    <property type="entry name" value="RecX_HTH_1st"/>
</dbReference>
<dbReference type="RefSeq" id="WP_212676518.1">
    <property type="nucleotide sequence ID" value="NZ_JAGSPJ010000006.1"/>
</dbReference>
<accession>A0A941E4Z1</accession>
<name>A0A941E4Z1_9BURK</name>
<dbReference type="InterPro" id="IPR053924">
    <property type="entry name" value="RecX_HTH_2nd"/>
</dbReference>
<protein>
    <recommendedName>
        <fullName evidence="3 5">Regulatory protein RecX</fullName>
    </recommendedName>
</protein>
<comment type="subcellular location">
    <subcellularLocation>
        <location evidence="1 5">Cytoplasm</location>
    </subcellularLocation>
</comment>
<reference evidence="9" key="1">
    <citation type="submission" date="2021-04" db="EMBL/GenBank/DDBJ databases">
        <title>novel species isolated from subtropical streams in China.</title>
        <authorList>
            <person name="Lu H."/>
        </authorList>
    </citation>
    <scope>NUCLEOTIDE SEQUENCE</scope>
    <source>
        <strain evidence="9">FT137W</strain>
    </source>
</reference>
<evidence type="ECO:0000256" key="5">
    <source>
        <dbReference type="HAMAP-Rule" id="MF_01114"/>
    </source>
</evidence>
<evidence type="ECO:0000313" key="9">
    <source>
        <dbReference type="EMBL" id="MBR7801147.1"/>
    </source>
</evidence>
<feature type="domain" description="RecX third three-helical" evidence="7">
    <location>
        <begin position="99"/>
        <end position="142"/>
    </location>
</feature>
<dbReference type="Proteomes" id="UP000678545">
    <property type="component" value="Unassembled WGS sequence"/>
</dbReference>
<feature type="domain" description="RecX first three-helical" evidence="8">
    <location>
        <begin position="9"/>
        <end position="30"/>
    </location>
</feature>
<organism evidence="9 10">
    <name type="scientific">Undibacterium fentianense</name>
    <dbReference type="NCBI Taxonomy" id="2828728"/>
    <lineage>
        <taxon>Bacteria</taxon>
        <taxon>Pseudomonadati</taxon>
        <taxon>Pseudomonadota</taxon>
        <taxon>Betaproteobacteria</taxon>
        <taxon>Burkholderiales</taxon>
        <taxon>Oxalobacteraceae</taxon>
        <taxon>Undibacterium</taxon>
    </lineage>
</organism>
<dbReference type="HAMAP" id="MF_01114">
    <property type="entry name" value="RecX"/>
    <property type="match status" value="1"/>
</dbReference>
<proteinExistence type="inferred from homology"/>
<dbReference type="InterPro" id="IPR036388">
    <property type="entry name" value="WH-like_DNA-bd_sf"/>
</dbReference>
<dbReference type="InterPro" id="IPR003783">
    <property type="entry name" value="Regulatory_RecX"/>
</dbReference>
<gene>
    <name evidence="5 9" type="primary">recX</name>
    <name evidence="9" type="ORF">KDM90_14155</name>
</gene>
<evidence type="ECO:0000256" key="3">
    <source>
        <dbReference type="ARBA" id="ARBA00018111"/>
    </source>
</evidence>
<dbReference type="Pfam" id="PF21982">
    <property type="entry name" value="RecX_HTH1"/>
    <property type="match status" value="1"/>
</dbReference>
<dbReference type="AlphaFoldDB" id="A0A941E4Z1"/>
<comment type="similarity">
    <text evidence="2 5">Belongs to the RecX family.</text>
</comment>
<sequence>MKIKLSLKGRALRYLSMREHSRQELGRKLTPYLQEQDDLEALLDWLESAKFLSDQRFSEALVHRRQGRFGNQRILAELQNHQLDKEDLIEIKENLESNELQRAVEVLWKKFANPPQDPKEKAKQMQFLAQRGFTSRAIRHALGRPRDLIDE</sequence>
<dbReference type="Pfam" id="PF21981">
    <property type="entry name" value="RecX_HTH3"/>
    <property type="match status" value="1"/>
</dbReference>
<comment type="function">
    <text evidence="5">Modulates RecA activity.</text>
</comment>
<dbReference type="InterPro" id="IPR053925">
    <property type="entry name" value="RecX_HTH_3rd"/>
</dbReference>